<feature type="chain" id="PRO_5020725618" description="Secreted protein" evidence="2">
    <location>
        <begin position="24"/>
        <end position="141"/>
    </location>
</feature>
<evidence type="ECO:0000256" key="1">
    <source>
        <dbReference type="SAM" id="MobiDB-lite"/>
    </source>
</evidence>
<feature type="signal peptide" evidence="2">
    <location>
        <begin position="1"/>
        <end position="23"/>
    </location>
</feature>
<proteinExistence type="predicted"/>
<gene>
    <name evidence="3" type="ORF">L596_028588</name>
</gene>
<comment type="caution">
    <text evidence="3">The sequence shown here is derived from an EMBL/GenBank/DDBJ whole genome shotgun (WGS) entry which is preliminary data.</text>
</comment>
<evidence type="ECO:0000313" key="3">
    <source>
        <dbReference type="EMBL" id="TKR61484.1"/>
    </source>
</evidence>
<reference evidence="3 4" key="1">
    <citation type="journal article" date="2015" name="Genome Biol.">
        <title>Comparative genomics of Steinernema reveals deeply conserved gene regulatory networks.</title>
        <authorList>
            <person name="Dillman A.R."/>
            <person name="Macchietto M."/>
            <person name="Porter C.F."/>
            <person name="Rogers A."/>
            <person name="Williams B."/>
            <person name="Antoshechkin I."/>
            <person name="Lee M.M."/>
            <person name="Goodwin Z."/>
            <person name="Lu X."/>
            <person name="Lewis E.E."/>
            <person name="Goodrich-Blair H."/>
            <person name="Stock S.P."/>
            <person name="Adams B.J."/>
            <person name="Sternberg P.W."/>
            <person name="Mortazavi A."/>
        </authorList>
    </citation>
    <scope>NUCLEOTIDE SEQUENCE [LARGE SCALE GENOMIC DNA]</scope>
    <source>
        <strain evidence="3 4">ALL</strain>
    </source>
</reference>
<accession>A0A4U5LYU8</accession>
<sequence length="141" mass="15326">MSSTTFFAPTFLLVVFLPSSSSPAAPDSSLVPTSVATRSAICDPAGCSTVQAVPTNVDALRCVSSFVIWFLFHSTAFIKLMIVTFEISRPKVLEPRKNLRSRLAALTTCVLKESDGRSEESFVGNGRMGDDENDKSEEEEK</sequence>
<dbReference type="EMBL" id="AZBU02000011">
    <property type="protein sequence ID" value="TKR61484.1"/>
    <property type="molecule type" value="Genomic_DNA"/>
</dbReference>
<dbReference type="Proteomes" id="UP000298663">
    <property type="component" value="Unassembled WGS sequence"/>
</dbReference>
<protein>
    <recommendedName>
        <fullName evidence="5">Secreted protein</fullName>
    </recommendedName>
</protein>
<keyword evidence="2" id="KW-0732">Signal</keyword>
<feature type="region of interest" description="Disordered" evidence="1">
    <location>
        <begin position="114"/>
        <end position="141"/>
    </location>
</feature>
<evidence type="ECO:0008006" key="5">
    <source>
        <dbReference type="Google" id="ProtNLM"/>
    </source>
</evidence>
<reference evidence="3 4" key="2">
    <citation type="journal article" date="2019" name="G3 (Bethesda)">
        <title>Hybrid Assembly of the Genome of the Entomopathogenic Nematode Steinernema carpocapsae Identifies the X-Chromosome.</title>
        <authorList>
            <person name="Serra L."/>
            <person name="Macchietto M."/>
            <person name="Macias-Munoz A."/>
            <person name="McGill C.J."/>
            <person name="Rodriguez I.M."/>
            <person name="Rodriguez B."/>
            <person name="Murad R."/>
            <person name="Mortazavi A."/>
        </authorList>
    </citation>
    <scope>NUCLEOTIDE SEQUENCE [LARGE SCALE GENOMIC DNA]</scope>
    <source>
        <strain evidence="3 4">ALL</strain>
    </source>
</reference>
<name>A0A4U5LYU8_STECR</name>
<dbReference type="AlphaFoldDB" id="A0A4U5LYU8"/>
<keyword evidence="4" id="KW-1185">Reference proteome</keyword>
<organism evidence="3 4">
    <name type="scientific">Steinernema carpocapsae</name>
    <name type="common">Entomopathogenic nematode</name>
    <dbReference type="NCBI Taxonomy" id="34508"/>
    <lineage>
        <taxon>Eukaryota</taxon>
        <taxon>Metazoa</taxon>
        <taxon>Ecdysozoa</taxon>
        <taxon>Nematoda</taxon>
        <taxon>Chromadorea</taxon>
        <taxon>Rhabditida</taxon>
        <taxon>Tylenchina</taxon>
        <taxon>Panagrolaimomorpha</taxon>
        <taxon>Strongyloidoidea</taxon>
        <taxon>Steinernematidae</taxon>
        <taxon>Steinernema</taxon>
    </lineage>
</organism>
<evidence type="ECO:0000256" key="2">
    <source>
        <dbReference type="SAM" id="SignalP"/>
    </source>
</evidence>
<feature type="compositionally biased region" description="Acidic residues" evidence="1">
    <location>
        <begin position="131"/>
        <end position="141"/>
    </location>
</feature>
<evidence type="ECO:0000313" key="4">
    <source>
        <dbReference type="Proteomes" id="UP000298663"/>
    </source>
</evidence>